<feature type="binding site" evidence="7 9">
    <location>
        <position position="79"/>
    </location>
    <ligand>
        <name>substrate</name>
    </ligand>
</feature>
<evidence type="ECO:0000256" key="9">
    <source>
        <dbReference type="PIRSR" id="PIRSR001399-2"/>
    </source>
</evidence>
<dbReference type="Proteomes" id="UP000635726">
    <property type="component" value="Unassembled WGS sequence"/>
</dbReference>
<protein>
    <recommendedName>
        <fullName evidence="5 7">3-dehydroquinate dehydratase</fullName>
        <shortName evidence="7">3-dehydroquinase</shortName>
        <ecNumber evidence="5 7">4.2.1.10</ecNumber>
    </recommendedName>
    <alternativeName>
        <fullName evidence="7">Type II DHQase</fullName>
    </alternativeName>
</protein>
<sequence length="143" mass="15723">MLLILNGPNLNLLGKREPGIYGSGTLEDLERQCEEWGAELGLSVTCHQSNFEGQLLEWVQQAEGQGFTGIVMNPGALTHYSYALRDAVAGQTLPVVEVHISNVDAREEFRHRSVTAAVCRGKISGLGWAGYRFAMEYLNDLQA</sequence>
<dbReference type="HAMAP" id="MF_00169">
    <property type="entry name" value="AroQ"/>
    <property type="match status" value="1"/>
</dbReference>
<feature type="binding site" evidence="7 9">
    <location>
        <position position="110"/>
    </location>
    <ligand>
        <name>substrate</name>
    </ligand>
</feature>
<dbReference type="GO" id="GO:0009073">
    <property type="term" value="P:aromatic amino acid family biosynthetic process"/>
    <property type="evidence" value="ECO:0007669"/>
    <property type="project" value="UniProtKB-KW"/>
</dbReference>
<feature type="binding site" evidence="7 9">
    <location>
        <position position="73"/>
    </location>
    <ligand>
        <name>substrate</name>
    </ligand>
</feature>
<comment type="pathway">
    <text evidence="2 7">Metabolic intermediate biosynthesis; chorismate biosynthesis; chorismate from D-erythrose 4-phosphate and phosphoenolpyruvate: step 3/7.</text>
</comment>
<comment type="caution">
    <text evidence="11">The sequence shown here is derived from an EMBL/GenBank/DDBJ whole genome shotgun (WGS) entry which is preliminary data.</text>
</comment>
<evidence type="ECO:0000256" key="1">
    <source>
        <dbReference type="ARBA" id="ARBA00001864"/>
    </source>
</evidence>
<dbReference type="Gene3D" id="3.40.50.9100">
    <property type="entry name" value="Dehydroquinase, class II"/>
    <property type="match status" value="1"/>
</dbReference>
<dbReference type="PANTHER" id="PTHR21272">
    <property type="entry name" value="CATABOLIC 3-DEHYDROQUINASE"/>
    <property type="match status" value="1"/>
</dbReference>
<organism evidence="11 12">
    <name type="scientific">Deinococcus aquiradiocola</name>
    <dbReference type="NCBI Taxonomy" id="393059"/>
    <lineage>
        <taxon>Bacteria</taxon>
        <taxon>Thermotogati</taxon>
        <taxon>Deinococcota</taxon>
        <taxon>Deinococci</taxon>
        <taxon>Deinococcales</taxon>
        <taxon>Deinococcaceae</taxon>
        <taxon>Deinococcus</taxon>
    </lineage>
</organism>
<keyword evidence="7" id="KW-0028">Amino-acid biosynthesis</keyword>
<comment type="catalytic activity">
    <reaction evidence="1 7">
        <text>3-dehydroquinate = 3-dehydroshikimate + H2O</text>
        <dbReference type="Rhea" id="RHEA:21096"/>
        <dbReference type="ChEBI" id="CHEBI:15377"/>
        <dbReference type="ChEBI" id="CHEBI:16630"/>
        <dbReference type="ChEBI" id="CHEBI:32364"/>
        <dbReference type="EC" id="4.2.1.10"/>
    </reaction>
</comment>
<feature type="active site" description="Proton acceptor" evidence="7 8">
    <location>
        <position position="21"/>
    </location>
</feature>
<dbReference type="SUPFAM" id="SSF52304">
    <property type="entry name" value="Type II 3-dehydroquinate dehydratase"/>
    <property type="match status" value="1"/>
</dbReference>
<evidence type="ECO:0000256" key="7">
    <source>
        <dbReference type="HAMAP-Rule" id="MF_00169"/>
    </source>
</evidence>
<evidence type="ECO:0000313" key="11">
    <source>
        <dbReference type="EMBL" id="GGJ80430.1"/>
    </source>
</evidence>
<comment type="function">
    <text evidence="7">Catalyzes a trans-dehydration via an enolate intermediate.</text>
</comment>
<gene>
    <name evidence="7 11" type="primary">aroQ</name>
    <name evidence="11" type="ORF">GCM10008939_25390</name>
</gene>
<keyword evidence="12" id="KW-1185">Reference proteome</keyword>
<dbReference type="NCBIfam" id="NF003806">
    <property type="entry name" value="PRK05395.1-3"/>
    <property type="match status" value="1"/>
</dbReference>
<comment type="subunit">
    <text evidence="4 7">Homododecamer.</text>
</comment>
<dbReference type="RefSeq" id="WP_188963663.1">
    <property type="nucleotide sequence ID" value="NZ_BMOE01000009.1"/>
</dbReference>
<evidence type="ECO:0000256" key="4">
    <source>
        <dbReference type="ARBA" id="ARBA00011193"/>
    </source>
</evidence>
<dbReference type="PANTHER" id="PTHR21272:SF3">
    <property type="entry name" value="CATABOLIC 3-DEHYDROQUINASE"/>
    <property type="match status" value="1"/>
</dbReference>
<dbReference type="Pfam" id="PF01220">
    <property type="entry name" value="DHquinase_II"/>
    <property type="match status" value="1"/>
</dbReference>
<name>A0A917URI9_9DEIO</name>
<dbReference type="GO" id="GO:0003855">
    <property type="term" value="F:3-dehydroquinate dehydratase activity"/>
    <property type="evidence" value="ECO:0007669"/>
    <property type="project" value="UniProtKB-UniRule"/>
</dbReference>
<reference evidence="11" key="2">
    <citation type="submission" date="2020-09" db="EMBL/GenBank/DDBJ databases">
        <authorList>
            <person name="Sun Q."/>
            <person name="Ohkuma M."/>
        </authorList>
    </citation>
    <scope>NUCLEOTIDE SEQUENCE</scope>
    <source>
        <strain evidence="11">JCM 14371</strain>
    </source>
</reference>
<proteinExistence type="inferred from homology"/>
<dbReference type="EMBL" id="BMOE01000009">
    <property type="protein sequence ID" value="GGJ80430.1"/>
    <property type="molecule type" value="Genomic_DNA"/>
</dbReference>
<dbReference type="PIRSF" id="PIRSF001399">
    <property type="entry name" value="DHquinase_II"/>
    <property type="match status" value="1"/>
</dbReference>
<feature type="binding site" evidence="7 9">
    <location>
        <begin position="100"/>
        <end position="101"/>
    </location>
    <ligand>
        <name>substrate</name>
    </ligand>
</feature>
<dbReference type="PROSITE" id="PS01029">
    <property type="entry name" value="DEHYDROQUINASE_II"/>
    <property type="match status" value="1"/>
</dbReference>
<dbReference type="NCBIfam" id="NF003807">
    <property type="entry name" value="PRK05395.1-4"/>
    <property type="match status" value="1"/>
</dbReference>
<comment type="similarity">
    <text evidence="3 7">Belongs to the type-II 3-dehydroquinase family.</text>
</comment>
<evidence type="ECO:0000256" key="8">
    <source>
        <dbReference type="PIRSR" id="PIRSR001399-1"/>
    </source>
</evidence>
<dbReference type="GO" id="GO:0008652">
    <property type="term" value="P:amino acid biosynthetic process"/>
    <property type="evidence" value="ECO:0007669"/>
    <property type="project" value="UniProtKB-KW"/>
</dbReference>
<keyword evidence="7" id="KW-0057">Aromatic amino acid biosynthesis</keyword>
<dbReference type="InterPro" id="IPR018509">
    <property type="entry name" value="DHquinase_II_CS"/>
</dbReference>
<evidence type="ECO:0000256" key="3">
    <source>
        <dbReference type="ARBA" id="ARBA00011037"/>
    </source>
</evidence>
<dbReference type="AlphaFoldDB" id="A0A917URI9"/>
<dbReference type="InterPro" id="IPR001874">
    <property type="entry name" value="DHquinase_II"/>
</dbReference>
<dbReference type="GO" id="GO:0009423">
    <property type="term" value="P:chorismate biosynthetic process"/>
    <property type="evidence" value="ECO:0007669"/>
    <property type="project" value="UniProtKB-UniRule"/>
</dbReference>
<evidence type="ECO:0000256" key="2">
    <source>
        <dbReference type="ARBA" id="ARBA00004902"/>
    </source>
</evidence>
<keyword evidence="6 7" id="KW-0456">Lyase</keyword>
<dbReference type="NCBIfam" id="TIGR01088">
    <property type="entry name" value="aroQ"/>
    <property type="match status" value="1"/>
</dbReference>
<feature type="active site" description="Proton donor" evidence="7 8">
    <location>
        <position position="99"/>
    </location>
</feature>
<accession>A0A917URI9</accession>
<dbReference type="InterPro" id="IPR036441">
    <property type="entry name" value="DHquinase_II_sf"/>
</dbReference>
<dbReference type="EC" id="4.2.1.10" evidence="5 7"/>
<feature type="binding site" evidence="7 9">
    <location>
        <position position="86"/>
    </location>
    <ligand>
        <name>substrate</name>
    </ligand>
</feature>
<evidence type="ECO:0000256" key="5">
    <source>
        <dbReference type="ARBA" id="ARBA00012060"/>
    </source>
</evidence>
<feature type="site" description="Transition state stabilizer" evidence="7 10">
    <location>
        <position position="16"/>
    </location>
</feature>
<evidence type="ECO:0000256" key="6">
    <source>
        <dbReference type="ARBA" id="ARBA00023239"/>
    </source>
</evidence>
<evidence type="ECO:0000256" key="10">
    <source>
        <dbReference type="PIRSR" id="PIRSR001399-3"/>
    </source>
</evidence>
<dbReference type="GO" id="GO:0019631">
    <property type="term" value="P:quinate catabolic process"/>
    <property type="evidence" value="ECO:0007669"/>
    <property type="project" value="TreeGrafter"/>
</dbReference>
<reference evidence="11" key="1">
    <citation type="journal article" date="2014" name="Int. J. Syst. Evol. Microbiol.">
        <title>Complete genome sequence of Corynebacterium casei LMG S-19264T (=DSM 44701T), isolated from a smear-ripened cheese.</title>
        <authorList>
            <consortium name="US DOE Joint Genome Institute (JGI-PGF)"/>
            <person name="Walter F."/>
            <person name="Albersmeier A."/>
            <person name="Kalinowski J."/>
            <person name="Ruckert C."/>
        </authorList>
    </citation>
    <scope>NUCLEOTIDE SEQUENCE</scope>
    <source>
        <strain evidence="11">JCM 14371</strain>
    </source>
</reference>
<evidence type="ECO:0000313" key="12">
    <source>
        <dbReference type="Proteomes" id="UP000635726"/>
    </source>
</evidence>
<dbReference type="CDD" id="cd00466">
    <property type="entry name" value="DHQase_II"/>
    <property type="match status" value="1"/>
</dbReference>
<dbReference type="NCBIfam" id="NF003805">
    <property type="entry name" value="PRK05395.1-2"/>
    <property type="match status" value="1"/>
</dbReference>